<dbReference type="RefSeq" id="WP_070053120.1">
    <property type="nucleotide sequence ID" value="NZ_FVZF01000012.1"/>
</dbReference>
<dbReference type="InterPro" id="IPR004352">
    <property type="entry name" value="GH114_TIM-barrel"/>
</dbReference>
<dbReference type="EMBL" id="MJBR01000004">
    <property type="protein sequence ID" value="OEY73614.1"/>
    <property type="molecule type" value="Genomic_DNA"/>
</dbReference>
<evidence type="ECO:0000259" key="2">
    <source>
        <dbReference type="Pfam" id="PF03537"/>
    </source>
</evidence>
<keyword evidence="1" id="KW-0732">Signal</keyword>
<gene>
    <name evidence="4" type="ORF">APR40_08305</name>
    <name evidence="3" type="ORF">BHS39_08310</name>
</gene>
<accession>A0A2N0U1A6</accession>
<comment type="caution">
    <text evidence="4">The sequence shown here is derived from an EMBL/GenBank/DDBJ whole genome shotgun (WGS) entry which is preliminary data.</text>
</comment>
<evidence type="ECO:0000313" key="6">
    <source>
        <dbReference type="Proteomes" id="UP000232533"/>
    </source>
</evidence>
<dbReference type="Proteomes" id="UP000176009">
    <property type="component" value="Unassembled WGS sequence"/>
</dbReference>
<dbReference type="InterPro" id="IPR016062">
    <property type="entry name" value="TM1410-rel"/>
</dbReference>
<keyword evidence="5" id="KW-1185">Reference proteome</keyword>
<dbReference type="InterPro" id="IPR013785">
    <property type="entry name" value="Aldolase_TIM"/>
</dbReference>
<reference evidence="3 5" key="2">
    <citation type="submission" date="2016-09" db="EMBL/GenBank/DDBJ databases">
        <title>Genome Sequence of Salegentibacter salarius,Isolated from a Marine Solar Saltern of the Yellow Sea in South Korea.</title>
        <authorList>
            <person name="Zheng Q."/>
            <person name="Liu Y."/>
        </authorList>
    </citation>
    <scope>NUCLEOTIDE SEQUENCE [LARGE SCALE GENOMIC DNA]</scope>
    <source>
        <strain evidence="3 5">KCTC 12974</strain>
    </source>
</reference>
<dbReference type="InterPro" id="IPR017853">
    <property type="entry name" value="GH"/>
</dbReference>
<dbReference type="Gene3D" id="3.20.20.70">
    <property type="entry name" value="Aldolase class I"/>
    <property type="match status" value="2"/>
</dbReference>
<sequence>MNLLRIPCFILCCLLFSCQENTAQDMEDTIDYRNEMRNFVIEISETAKAENSNFLVIPQNGIELIFQENELPAVDYLDAIDAVGQEDLFYGYPEFNKPTPTPDNIYLKKHLDSAKSSGKKVLVTDYCKTPEFIERSYSLNEENNYISFAAPRRELDIIPSAPIYNENKADINKLSEVKNFLYILNYAEYPSKQELISELAFTNYDLIILDLFFNEETFTAEEIQQLKKKKNGGDRLVIAYMSIGEAEDYRYYWEETWNSNHPGWLVEENPQWAGNFKIAYWNEDWKNLIYRNENSYLSKIVNANFDGIYLDIIDAFQYFEEKK</sequence>
<feature type="signal peptide" evidence="1">
    <location>
        <begin position="1"/>
        <end position="23"/>
    </location>
</feature>
<dbReference type="Pfam" id="PF03537">
    <property type="entry name" value="Glyco_hydro_114"/>
    <property type="match status" value="1"/>
</dbReference>
<evidence type="ECO:0000256" key="1">
    <source>
        <dbReference type="SAM" id="SignalP"/>
    </source>
</evidence>
<protein>
    <recommendedName>
        <fullName evidence="2">Glycoside-hydrolase family GH114 TIM-barrel domain-containing protein</fullName>
    </recommendedName>
</protein>
<name>A0A2N0U1A6_9FLAO</name>
<dbReference type="PANTHER" id="PTHR35882">
    <property type="entry name" value="PELA"/>
    <property type="match status" value="1"/>
</dbReference>
<dbReference type="EMBL" id="LKTR01000006">
    <property type="protein sequence ID" value="PKD20784.1"/>
    <property type="molecule type" value="Genomic_DNA"/>
</dbReference>
<reference evidence="4 6" key="1">
    <citation type="submission" date="2015-10" db="EMBL/GenBank/DDBJ databases">
        <title>Draft genome sequence of Salegentibacter salinarum KCTC 12975.</title>
        <authorList>
            <person name="Lin W."/>
            <person name="Zheng Q."/>
        </authorList>
    </citation>
    <scope>NUCLEOTIDE SEQUENCE [LARGE SCALE GENOMIC DNA]</scope>
    <source>
        <strain evidence="4 6">KCTC 12974</strain>
    </source>
</reference>
<proteinExistence type="predicted"/>
<dbReference type="SUPFAM" id="SSF51445">
    <property type="entry name" value="(Trans)glycosidases"/>
    <property type="match status" value="2"/>
</dbReference>
<dbReference type="PANTHER" id="PTHR35882:SF2">
    <property type="entry name" value="PELA"/>
    <property type="match status" value="1"/>
</dbReference>
<dbReference type="AlphaFoldDB" id="A0A2N0U1A6"/>
<dbReference type="PRINTS" id="PR01545">
    <property type="entry name" value="THEMAYE10DUF"/>
</dbReference>
<evidence type="ECO:0000313" key="4">
    <source>
        <dbReference type="EMBL" id="PKD20784.1"/>
    </source>
</evidence>
<evidence type="ECO:0000313" key="5">
    <source>
        <dbReference type="Proteomes" id="UP000176009"/>
    </source>
</evidence>
<dbReference type="Proteomes" id="UP000232533">
    <property type="component" value="Unassembled WGS sequence"/>
</dbReference>
<feature type="chain" id="PRO_5014761214" description="Glycoside-hydrolase family GH114 TIM-barrel domain-containing protein" evidence="1">
    <location>
        <begin position="24"/>
        <end position="323"/>
    </location>
</feature>
<organism evidence="4 6">
    <name type="scientific">Salegentibacter salarius</name>
    <dbReference type="NCBI Taxonomy" id="435906"/>
    <lineage>
        <taxon>Bacteria</taxon>
        <taxon>Pseudomonadati</taxon>
        <taxon>Bacteroidota</taxon>
        <taxon>Flavobacteriia</taxon>
        <taxon>Flavobacteriales</taxon>
        <taxon>Flavobacteriaceae</taxon>
        <taxon>Salegentibacter</taxon>
    </lineage>
</organism>
<evidence type="ECO:0000313" key="3">
    <source>
        <dbReference type="EMBL" id="OEY73614.1"/>
    </source>
</evidence>
<feature type="domain" description="Glycoside-hydrolase family GH114 TIM-barrel" evidence="2">
    <location>
        <begin position="201"/>
        <end position="317"/>
    </location>
</feature>
<dbReference type="PROSITE" id="PS51257">
    <property type="entry name" value="PROKAR_LIPOPROTEIN"/>
    <property type="match status" value="1"/>
</dbReference>